<dbReference type="Pfam" id="PF04480">
    <property type="entry name" value="DUF559"/>
    <property type="match status" value="1"/>
</dbReference>
<reference evidence="3 4" key="1">
    <citation type="submission" date="2018-01" db="EMBL/GenBank/DDBJ databases">
        <title>G. obscuriglobus.</title>
        <authorList>
            <person name="Franke J."/>
            <person name="Blomberg W."/>
            <person name="Selmecki A."/>
        </authorList>
    </citation>
    <scope>NUCLEOTIDE SEQUENCE [LARGE SCALE GENOMIC DNA]</scope>
    <source>
        <strain evidence="3 4">DSM 5831</strain>
    </source>
</reference>
<feature type="compositionally biased region" description="Polar residues" evidence="1">
    <location>
        <begin position="62"/>
        <end position="71"/>
    </location>
</feature>
<evidence type="ECO:0000313" key="4">
    <source>
        <dbReference type="Proteomes" id="UP000245802"/>
    </source>
</evidence>
<dbReference type="InterPro" id="IPR007569">
    <property type="entry name" value="DUF559"/>
</dbReference>
<dbReference type="SUPFAM" id="SSF52980">
    <property type="entry name" value="Restriction endonuclease-like"/>
    <property type="match status" value="1"/>
</dbReference>
<dbReference type="CDD" id="cd01038">
    <property type="entry name" value="Endonuclease_DUF559"/>
    <property type="match status" value="1"/>
</dbReference>
<sequence length="222" mass="23525">MCARKPRAPRPTPPGPPSLKGRGEIEPSCTDSKPGAPEAGATRPTLPGAEGEYEPSCADSESGAQEASQPDSPFPLGRGAGGVGSSRRPPVPHLVTGQAVDPAKRELAYRLRREMTPAEQVLWSHLRASKLNGLHFRRQQIVHGFVADFYCHAAGVVVEVDGGVHDTQVEYDAARDQAFAMLGLLVLRFRNENVTESITTVLDRIAAACAERIAAATGSPAG</sequence>
<dbReference type="PANTHER" id="PTHR38590:SF1">
    <property type="entry name" value="BLL0828 PROTEIN"/>
    <property type="match status" value="1"/>
</dbReference>
<dbReference type="OrthoDB" id="9798754at2"/>
<keyword evidence="4" id="KW-1185">Reference proteome</keyword>
<evidence type="ECO:0000313" key="3">
    <source>
        <dbReference type="EMBL" id="AWM41951.1"/>
    </source>
</evidence>
<dbReference type="Proteomes" id="UP000245802">
    <property type="component" value="Chromosome"/>
</dbReference>
<evidence type="ECO:0000256" key="1">
    <source>
        <dbReference type="SAM" id="MobiDB-lite"/>
    </source>
</evidence>
<organism evidence="3 4">
    <name type="scientific">Gemmata obscuriglobus</name>
    <dbReference type="NCBI Taxonomy" id="114"/>
    <lineage>
        <taxon>Bacteria</taxon>
        <taxon>Pseudomonadati</taxon>
        <taxon>Planctomycetota</taxon>
        <taxon>Planctomycetia</taxon>
        <taxon>Gemmatales</taxon>
        <taxon>Gemmataceae</taxon>
        <taxon>Gemmata</taxon>
    </lineage>
</organism>
<accession>A0A2Z3HAK2</accession>
<dbReference type="InterPro" id="IPR011335">
    <property type="entry name" value="Restrct_endonuc-II-like"/>
</dbReference>
<dbReference type="PANTHER" id="PTHR38590">
    <property type="entry name" value="BLL0828 PROTEIN"/>
    <property type="match status" value="1"/>
</dbReference>
<protein>
    <recommendedName>
        <fullName evidence="2">DUF559 domain-containing protein</fullName>
    </recommendedName>
</protein>
<dbReference type="Gene3D" id="3.40.960.10">
    <property type="entry name" value="VSR Endonuclease"/>
    <property type="match status" value="1"/>
</dbReference>
<dbReference type="AlphaFoldDB" id="A0A2Z3HAK2"/>
<dbReference type="KEGG" id="gog:C1280_36480"/>
<dbReference type="EMBL" id="CP025958">
    <property type="protein sequence ID" value="AWM41951.1"/>
    <property type="molecule type" value="Genomic_DNA"/>
</dbReference>
<feature type="domain" description="DUF559" evidence="2">
    <location>
        <begin position="105"/>
        <end position="209"/>
    </location>
</feature>
<dbReference type="InterPro" id="IPR047216">
    <property type="entry name" value="Endonuclease_DUF559_bact"/>
</dbReference>
<feature type="region of interest" description="Disordered" evidence="1">
    <location>
        <begin position="1"/>
        <end position="99"/>
    </location>
</feature>
<evidence type="ECO:0000259" key="2">
    <source>
        <dbReference type="Pfam" id="PF04480"/>
    </source>
</evidence>
<gene>
    <name evidence="3" type="ORF">C1280_36480</name>
</gene>
<name>A0A2Z3HAK2_9BACT</name>
<proteinExistence type="predicted"/>